<feature type="signal peptide" evidence="2">
    <location>
        <begin position="1"/>
        <end position="20"/>
    </location>
</feature>
<keyword evidence="2" id="KW-0732">Signal</keyword>
<protein>
    <recommendedName>
        <fullName evidence="5">Lipoprotein</fullName>
    </recommendedName>
</protein>
<reference evidence="3 4" key="1">
    <citation type="submission" date="2015-02" db="EMBL/GenBank/DDBJ databases">
        <title>Draft genome sequence of Lactobacillus collinoides CUPV2371 isolated from a natural cider, the first genome sequence of a strain of this species.</title>
        <authorList>
            <person name="Puertas A.I."/>
            <person name="Spano G."/>
            <person name="Capozzi V."/>
            <person name="Lamontanara A."/>
            <person name="Orru L."/>
            <person name="Duenas M.T."/>
        </authorList>
    </citation>
    <scope>NUCLEOTIDE SEQUENCE [LARGE SCALE GENOMIC DNA]</scope>
    <source>
        <strain evidence="3 4">237</strain>
    </source>
</reference>
<accession>A0A166GS37</accession>
<keyword evidence="4" id="KW-1185">Reference proteome</keyword>
<evidence type="ECO:0000313" key="4">
    <source>
        <dbReference type="Proteomes" id="UP000076480"/>
    </source>
</evidence>
<dbReference type="PATRIC" id="fig|33960.6.peg.2472"/>
<evidence type="ECO:0000256" key="1">
    <source>
        <dbReference type="SAM" id="MobiDB-lite"/>
    </source>
</evidence>
<gene>
    <name evidence="3" type="ORF">TY91_09395</name>
</gene>
<evidence type="ECO:0008006" key="5">
    <source>
        <dbReference type="Google" id="ProtNLM"/>
    </source>
</evidence>
<feature type="compositionally biased region" description="Low complexity" evidence="1">
    <location>
        <begin position="54"/>
        <end position="74"/>
    </location>
</feature>
<feature type="compositionally biased region" description="Low complexity" evidence="1">
    <location>
        <begin position="83"/>
        <end position="116"/>
    </location>
</feature>
<evidence type="ECO:0000313" key="3">
    <source>
        <dbReference type="EMBL" id="KZL40106.1"/>
    </source>
</evidence>
<organism evidence="3 4">
    <name type="scientific">Secundilactobacillus collinoides</name>
    <name type="common">Lactobacillus collinoides</name>
    <dbReference type="NCBI Taxonomy" id="33960"/>
    <lineage>
        <taxon>Bacteria</taxon>
        <taxon>Bacillati</taxon>
        <taxon>Bacillota</taxon>
        <taxon>Bacilli</taxon>
        <taxon>Lactobacillales</taxon>
        <taxon>Lactobacillaceae</taxon>
        <taxon>Secundilactobacillus</taxon>
    </lineage>
</organism>
<dbReference type="Proteomes" id="UP000076480">
    <property type="component" value="Unassembled WGS sequence"/>
</dbReference>
<feature type="compositionally biased region" description="Polar residues" evidence="1">
    <location>
        <begin position="27"/>
        <end position="36"/>
    </location>
</feature>
<proteinExistence type="predicted"/>
<feature type="region of interest" description="Disordered" evidence="1">
    <location>
        <begin position="26"/>
        <end position="122"/>
    </location>
</feature>
<feature type="chain" id="PRO_5038938523" description="Lipoprotein" evidence="2">
    <location>
        <begin position="21"/>
        <end position="208"/>
    </location>
</feature>
<name>A0A166GS37_SECCO</name>
<comment type="caution">
    <text evidence="3">The sequence shown here is derived from an EMBL/GenBank/DDBJ whole genome shotgun (WGS) entry which is preliminary data.</text>
</comment>
<dbReference type="AlphaFoldDB" id="A0A166GS37"/>
<evidence type="ECO:0000256" key="2">
    <source>
        <dbReference type="SAM" id="SignalP"/>
    </source>
</evidence>
<dbReference type="EMBL" id="JYDC01000042">
    <property type="protein sequence ID" value="KZL40106.1"/>
    <property type="molecule type" value="Genomic_DNA"/>
</dbReference>
<sequence>MVITAIMKTILKLMVPLALSTLLVGCGNSSSQSGSTKKAETTTSQSAKKKDTKTTTTADKTSSSSAVSSSSASSNGANYTVQSSSTTSADSTSSTTANSDATTSQSADQTSSSTTQGPTINQNTLTERIYRLMSGAYARQDLIMQITQTSTNIYTVQVRENHQSPNMRAKYVDPNTSPTVAWFKTNSTGQLLQSKDGGATYYVVGTAY</sequence>